<reference evidence="2 3" key="2">
    <citation type="journal article" date="2015" name="Stand. Genomic Sci.">
        <title>Draft genome sequence of marine-derived Streptomyces sp. TP-A0598, a producer of anti-MRSA antibiotic lydicamycins.</title>
        <authorList>
            <person name="Komaki H."/>
            <person name="Ichikawa N."/>
            <person name="Hosoyama A."/>
            <person name="Fujita N."/>
            <person name="Igarashi Y."/>
        </authorList>
    </citation>
    <scope>NUCLEOTIDE SEQUENCE [LARGE SCALE GENOMIC DNA]</scope>
    <source>
        <strain evidence="2 3">NBRC 110027</strain>
    </source>
</reference>
<accession>A0A0P4RH66</accession>
<gene>
    <name evidence="2" type="ORF">TPA0598_10_03840</name>
</gene>
<protein>
    <submittedName>
        <fullName evidence="2">Uncharacterized protein</fullName>
    </submittedName>
</protein>
<name>A0A0P4RH66_9ACTN</name>
<proteinExistence type="predicted"/>
<evidence type="ECO:0000256" key="1">
    <source>
        <dbReference type="SAM" id="MobiDB-lite"/>
    </source>
</evidence>
<evidence type="ECO:0000313" key="3">
    <source>
        <dbReference type="Proteomes" id="UP000048965"/>
    </source>
</evidence>
<dbReference type="Proteomes" id="UP000048965">
    <property type="component" value="Unassembled WGS sequence"/>
</dbReference>
<feature type="region of interest" description="Disordered" evidence="1">
    <location>
        <begin position="23"/>
        <end position="49"/>
    </location>
</feature>
<dbReference type="EMBL" id="BBNO01000010">
    <property type="protein sequence ID" value="GAO12414.1"/>
    <property type="molecule type" value="Genomic_DNA"/>
</dbReference>
<keyword evidence="3" id="KW-1185">Reference proteome</keyword>
<organism evidence="2 3">
    <name type="scientific">Streptomyces lydicamycinicus</name>
    <dbReference type="NCBI Taxonomy" id="1546107"/>
    <lineage>
        <taxon>Bacteria</taxon>
        <taxon>Bacillati</taxon>
        <taxon>Actinomycetota</taxon>
        <taxon>Actinomycetes</taxon>
        <taxon>Kitasatosporales</taxon>
        <taxon>Streptomycetaceae</taxon>
        <taxon>Streptomyces</taxon>
    </lineage>
</organism>
<dbReference type="AlphaFoldDB" id="A0A0P4RH66"/>
<reference evidence="3" key="1">
    <citation type="submission" date="2014-09" db="EMBL/GenBank/DDBJ databases">
        <title>Whole genome shotgun sequence of Streptomyces sp. NBRC 110027.</title>
        <authorList>
            <person name="Komaki H."/>
            <person name="Ichikawa N."/>
            <person name="Katano-Makiyama Y."/>
            <person name="Hosoyama A."/>
            <person name="Hashimoto M."/>
            <person name="Uohara A."/>
            <person name="Kitahashi Y."/>
            <person name="Ohji S."/>
            <person name="Kimura A."/>
            <person name="Yamazoe A."/>
            <person name="Igarashi Y."/>
            <person name="Fujita N."/>
        </authorList>
    </citation>
    <scope>NUCLEOTIDE SEQUENCE [LARGE SCALE GENOMIC DNA]</scope>
    <source>
        <strain evidence="3">NBRC 110027</strain>
    </source>
</reference>
<evidence type="ECO:0000313" key="2">
    <source>
        <dbReference type="EMBL" id="GAO12414.1"/>
    </source>
</evidence>
<comment type="caution">
    <text evidence="2">The sequence shown here is derived from an EMBL/GenBank/DDBJ whole genome shotgun (WGS) entry which is preliminary data.</text>
</comment>
<sequence>MGVDGFGFPSGVGENRVIDLREGALGGEGEEGAGLNSRAQGKGAKSGLI</sequence>